<dbReference type="Gene3D" id="3.30.40.10">
    <property type="entry name" value="Zinc/RING finger domain, C3HC4 (zinc finger)"/>
    <property type="match status" value="1"/>
</dbReference>
<evidence type="ECO:0000256" key="2">
    <source>
        <dbReference type="ARBA" id="ARBA00022771"/>
    </source>
</evidence>
<dbReference type="Pfam" id="PF25600">
    <property type="entry name" value="TRIM_CC"/>
    <property type="match status" value="1"/>
</dbReference>
<evidence type="ECO:0000256" key="3">
    <source>
        <dbReference type="ARBA" id="ARBA00022833"/>
    </source>
</evidence>
<dbReference type="InterPro" id="IPR001841">
    <property type="entry name" value="Znf_RING"/>
</dbReference>
<keyword evidence="8" id="KW-1185">Reference proteome</keyword>
<dbReference type="PROSITE" id="PS50089">
    <property type="entry name" value="ZF_RING_2"/>
    <property type="match status" value="1"/>
</dbReference>
<comment type="caution">
    <text evidence="7">The sequence shown here is derived from an EMBL/GenBank/DDBJ whole genome shotgun (WGS) entry which is preliminary data.</text>
</comment>
<dbReference type="Pfam" id="PF00643">
    <property type="entry name" value="zf-B_box"/>
    <property type="match status" value="1"/>
</dbReference>
<dbReference type="InterPro" id="IPR000315">
    <property type="entry name" value="Znf_B-box"/>
</dbReference>
<feature type="domain" description="RING-type" evidence="5">
    <location>
        <begin position="12"/>
        <end position="54"/>
    </location>
</feature>
<dbReference type="PANTHER" id="PTHR25465:SF5">
    <property type="entry name" value="E3 UBIQUITIN_ISG15 LIGASE TRIM25-RELATED"/>
    <property type="match status" value="1"/>
</dbReference>
<evidence type="ECO:0000259" key="6">
    <source>
        <dbReference type="PROSITE" id="PS50119"/>
    </source>
</evidence>
<dbReference type="Proteomes" id="UP001221898">
    <property type="component" value="Unassembled WGS sequence"/>
</dbReference>
<evidence type="ECO:0000256" key="4">
    <source>
        <dbReference type="PROSITE-ProRule" id="PRU00024"/>
    </source>
</evidence>
<dbReference type="PROSITE" id="PS50119">
    <property type="entry name" value="ZF_BBOX"/>
    <property type="match status" value="1"/>
</dbReference>
<dbReference type="Gene3D" id="4.10.830.40">
    <property type="match status" value="1"/>
</dbReference>
<keyword evidence="3" id="KW-0862">Zinc</keyword>
<gene>
    <name evidence="7" type="ORF">AAFF_G00143270</name>
</gene>
<dbReference type="SUPFAM" id="SSF57850">
    <property type="entry name" value="RING/U-box"/>
    <property type="match status" value="1"/>
</dbReference>
<accession>A0AAD7T0L5</accession>
<dbReference type="InterPro" id="IPR043136">
    <property type="entry name" value="B30.2/SPRY_sf"/>
</dbReference>
<dbReference type="EMBL" id="JAINUG010000020">
    <property type="protein sequence ID" value="KAJ8412060.1"/>
    <property type="molecule type" value="Genomic_DNA"/>
</dbReference>
<dbReference type="GO" id="GO:0008270">
    <property type="term" value="F:zinc ion binding"/>
    <property type="evidence" value="ECO:0007669"/>
    <property type="project" value="UniProtKB-KW"/>
</dbReference>
<dbReference type="PROSITE" id="PS00518">
    <property type="entry name" value="ZF_RING_1"/>
    <property type="match status" value="1"/>
</dbReference>
<dbReference type="InterPro" id="IPR006574">
    <property type="entry name" value="PRY"/>
</dbReference>
<evidence type="ECO:0000313" key="7">
    <source>
        <dbReference type="EMBL" id="KAJ8412060.1"/>
    </source>
</evidence>
<evidence type="ECO:0000313" key="8">
    <source>
        <dbReference type="Proteomes" id="UP001221898"/>
    </source>
</evidence>
<keyword evidence="2 4" id="KW-0863">Zinc-finger</keyword>
<dbReference type="SMART" id="SM00184">
    <property type="entry name" value="RING"/>
    <property type="match status" value="1"/>
</dbReference>
<dbReference type="AlphaFoldDB" id="A0AAD7T0L5"/>
<dbReference type="Gene3D" id="3.30.160.60">
    <property type="entry name" value="Classic Zinc Finger"/>
    <property type="match status" value="1"/>
</dbReference>
<proteinExistence type="predicted"/>
<feature type="domain" description="B box-type" evidence="6">
    <location>
        <begin position="139"/>
        <end position="179"/>
    </location>
</feature>
<evidence type="ECO:0000256" key="1">
    <source>
        <dbReference type="ARBA" id="ARBA00022723"/>
    </source>
</evidence>
<dbReference type="Gene3D" id="2.60.120.920">
    <property type="match status" value="1"/>
</dbReference>
<dbReference type="CDD" id="cd19769">
    <property type="entry name" value="Bbox2_TRIM16-like"/>
    <property type="match status" value="1"/>
</dbReference>
<name>A0AAD7T0L5_9TELE</name>
<dbReference type="Pfam" id="PF13765">
    <property type="entry name" value="PRY"/>
    <property type="match status" value="1"/>
</dbReference>
<evidence type="ECO:0000259" key="5">
    <source>
        <dbReference type="PROSITE" id="PS50089"/>
    </source>
</evidence>
<dbReference type="SUPFAM" id="SSF57845">
    <property type="entry name" value="B-box zinc-binding domain"/>
    <property type="match status" value="1"/>
</dbReference>
<reference evidence="7" key="1">
    <citation type="journal article" date="2023" name="Science">
        <title>Genome structures resolve the early diversification of teleost fishes.</title>
        <authorList>
            <person name="Parey E."/>
            <person name="Louis A."/>
            <person name="Montfort J."/>
            <person name="Bouchez O."/>
            <person name="Roques C."/>
            <person name="Iampietro C."/>
            <person name="Lluch J."/>
            <person name="Castinel A."/>
            <person name="Donnadieu C."/>
            <person name="Desvignes T."/>
            <person name="Floi Bucao C."/>
            <person name="Jouanno E."/>
            <person name="Wen M."/>
            <person name="Mejri S."/>
            <person name="Dirks R."/>
            <person name="Jansen H."/>
            <person name="Henkel C."/>
            <person name="Chen W.J."/>
            <person name="Zahm M."/>
            <person name="Cabau C."/>
            <person name="Klopp C."/>
            <person name="Thompson A.W."/>
            <person name="Robinson-Rechavi M."/>
            <person name="Braasch I."/>
            <person name="Lecointre G."/>
            <person name="Bobe J."/>
            <person name="Postlethwait J.H."/>
            <person name="Berthelot C."/>
            <person name="Roest Crollius H."/>
            <person name="Guiguen Y."/>
        </authorList>
    </citation>
    <scope>NUCLEOTIDE SEQUENCE</scope>
    <source>
        <strain evidence="7">NC1722</strain>
    </source>
</reference>
<sequence length="446" mass="50418">MAETSLPVEFCCPVCLDMLKNPVTVPCGHSYCMGCIEGCWDREDRTGVYSCPVCLQTFKSRPVLGKNIMLAEMVERTEKTKQPGPGSETVLCDVCPRGMQKAVKSCLGCVASYCEAHLQPHYDSPALQRHKLIEATRRLQETICSLHKEPLKVYCRTDQRCICLLCVMDEHRHHDTVSAMAEQAEIQKSLGTVQIESWKSIQKREKLLHDVRQAVESLTHTAQAAVEDNKTIFASLIHFIETRCIAVKELIQDQEKDAVGQAKGLQEKLEWEIAELRRRDAELEKLSHTEDHIHFLQCWKLLCAPPGLCDALCVTLIPRLSFGSVSRAISELKDQLEIVCQREFVKISETVSRVNEVAVLQSQKRKAGAEPIPPIKVRNLGIPKLPQLPQLPQLPEPKTRGEFLRHARQLTLDPNTAHSQLCLSAGDREVARVRGEQRYPRKLREI</sequence>
<keyword evidence="1" id="KW-0479">Metal-binding</keyword>
<dbReference type="SMART" id="SM00336">
    <property type="entry name" value="BBOX"/>
    <property type="match status" value="1"/>
</dbReference>
<dbReference type="InterPro" id="IPR013083">
    <property type="entry name" value="Znf_RING/FYVE/PHD"/>
</dbReference>
<organism evidence="7 8">
    <name type="scientific">Aldrovandia affinis</name>
    <dbReference type="NCBI Taxonomy" id="143900"/>
    <lineage>
        <taxon>Eukaryota</taxon>
        <taxon>Metazoa</taxon>
        <taxon>Chordata</taxon>
        <taxon>Craniata</taxon>
        <taxon>Vertebrata</taxon>
        <taxon>Euteleostomi</taxon>
        <taxon>Actinopterygii</taxon>
        <taxon>Neopterygii</taxon>
        <taxon>Teleostei</taxon>
        <taxon>Notacanthiformes</taxon>
        <taxon>Halosauridae</taxon>
        <taxon>Aldrovandia</taxon>
    </lineage>
</organism>
<dbReference type="PANTHER" id="PTHR25465">
    <property type="entry name" value="B-BOX DOMAIN CONTAINING"/>
    <property type="match status" value="1"/>
</dbReference>
<dbReference type="InterPro" id="IPR017907">
    <property type="entry name" value="Znf_RING_CS"/>
</dbReference>
<protein>
    <submittedName>
        <fullName evidence="7">Uncharacterized protein</fullName>
    </submittedName>
</protein>
<dbReference type="InterPro" id="IPR051051">
    <property type="entry name" value="E3_ubiq-ligase_TRIM/RNF"/>
</dbReference>
<dbReference type="InterPro" id="IPR058030">
    <property type="entry name" value="TRIM8/14/16/25/29/45/65_CC"/>
</dbReference>
<dbReference type="Pfam" id="PF15227">
    <property type="entry name" value="zf-C3HC4_4"/>
    <property type="match status" value="1"/>
</dbReference>